<dbReference type="Pfam" id="PF00903">
    <property type="entry name" value="Glyoxalase"/>
    <property type="match status" value="1"/>
</dbReference>
<sequence length="144" mass="16915">MSARFHLAIAVRSIEEARLFYCDFLGCESGNFEDGKWLDINFWGNELTLHEAQHQDEIKSTQRHHVDMGKVCVPHFGIHLSRDAFDEVKKRIDASDQHNYLDKPYLRFKDDDREQETFFIRDPSGNALEIKTMKVPESLWEINS</sequence>
<feature type="domain" description="VOC" evidence="1">
    <location>
        <begin position="3"/>
        <end position="133"/>
    </location>
</feature>
<evidence type="ECO:0000259" key="1">
    <source>
        <dbReference type="PROSITE" id="PS51819"/>
    </source>
</evidence>
<accession>A0A9Q8TZ68</accession>
<dbReference type="Proteomes" id="UP001056381">
    <property type="component" value="Chromosome"/>
</dbReference>
<dbReference type="InterPro" id="IPR004360">
    <property type="entry name" value="Glyas_Fos-R_dOase_dom"/>
</dbReference>
<dbReference type="SUPFAM" id="SSF54593">
    <property type="entry name" value="Glyoxalase/Bleomycin resistance protein/Dihydroxybiphenyl dioxygenase"/>
    <property type="match status" value="1"/>
</dbReference>
<reference evidence="2" key="1">
    <citation type="submission" date="2022-05" db="EMBL/GenBank/DDBJ databases">
        <title>Single-amplified genomics reveal most streamlined microbe among free-living bacteria.</title>
        <authorList>
            <person name="Roda-Garcia J."/>
            <person name="Haro-Moreno J.M."/>
            <person name="Rodriguez-Valera F."/>
            <person name="Almagro-Moreno S."/>
            <person name="Lopez-Perez M."/>
        </authorList>
    </citation>
    <scope>NUCLEOTIDE SEQUENCE</scope>
    <source>
        <strain evidence="2">TMED112-D2-2</strain>
    </source>
</reference>
<dbReference type="InterPro" id="IPR037523">
    <property type="entry name" value="VOC_core"/>
</dbReference>
<evidence type="ECO:0000313" key="2">
    <source>
        <dbReference type="EMBL" id="URQ62967.1"/>
    </source>
</evidence>
<dbReference type="AlphaFoldDB" id="A0A9Q8TZ68"/>
<proteinExistence type="predicted"/>
<protein>
    <submittedName>
        <fullName evidence="2">Glyoxalase</fullName>
    </submittedName>
</protein>
<dbReference type="PANTHER" id="PTHR39434">
    <property type="match status" value="1"/>
</dbReference>
<dbReference type="PROSITE" id="PS51819">
    <property type="entry name" value="VOC"/>
    <property type="match status" value="1"/>
</dbReference>
<gene>
    <name evidence="2" type="ORF">M9B40_04400</name>
</gene>
<name>A0A9Q8TZ68_9GAMM</name>
<keyword evidence="3" id="KW-1185">Reference proteome</keyword>
<dbReference type="Gene3D" id="3.10.180.10">
    <property type="entry name" value="2,3-Dihydroxybiphenyl 1,2-Dioxygenase, domain 1"/>
    <property type="match status" value="1"/>
</dbReference>
<dbReference type="InterPro" id="IPR029068">
    <property type="entry name" value="Glyas_Bleomycin-R_OHBP_Dase"/>
</dbReference>
<dbReference type="PANTHER" id="PTHR39434:SF1">
    <property type="entry name" value="VOC DOMAIN-CONTAINING PROTEIN"/>
    <property type="match status" value="1"/>
</dbReference>
<organism evidence="2 3">
    <name type="scientific">SAR86 cluster bacterium</name>
    <dbReference type="NCBI Taxonomy" id="2030880"/>
    <lineage>
        <taxon>Bacteria</taxon>
        <taxon>Pseudomonadati</taxon>
        <taxon>Pseudomonadota</taxon>
        <taxon>Gammaproteobacteria</taxon>
        <taxon>SAR86 cluster</taxon>
    </lineage>
</organism>
<dbReference type="EMBL" id="CP097966">
    <property type="protein sequence ID" value="URQ62967.1"/>
    <property type="molecule type" value="Genomic_DNA"/>
</dbReference>
<evidence type="ECO:0000313" key="3">
    <source>
        <dbReference type="Proteomes" id="UP001056381"/>
    </source>
</evidence>